<gene>
    <name evidence="2" type="ORF">STAS_28937</name>
</gene>
<dbReference type="InterPro" id="IPR025521">
    <property type="entry name" value="Neprosin_propep"/>
</dbReference>
<name>A0A5A7R2C4_STRAF</name>
<sequence>MVATPMGVSFSGSDGDHCSGFPRRLPSVADLVVLPPQLAQVAADWRSDSPSPGEVTRFRLKTSWRCRAVGGWEPPEIPKRTTPRNGNFKENHQIWTMAGEFCPKNTVPIRRTTEEDVLRASSLEKFGRKQIRPPVQREAIGDGHEVS</sequence>
<dbReference type="Proteomes" id="UP000325081">
    <property type="component" value="Unassembled WGS sequence"/>
</dbReference>
<evidence type="ECO:0000313" key="3">
    <source>
        <dbReference type="Proteomes" id="UP000325081"/>
    </source>
</evidence>
<evidence type="ECO:0000313" key="2">
    <source>
        <dbReference type="EMBL" id="GER51546.1"/>
    </source>
</evidence>
<comment type="caution">
    <text evidence="2">The sequence shown here is derived from an EMBL/GenBank/DDBJ whole genome shotgun (WGS) entry which is preliminary data.</text>
</comment>
<feature type="domain" description="Neprosin activation peptide" evidence="1">
    <location>
        <begin position="74"/>
        <end position="134"/>
    </location>
</feature>
<dbReference type="AlphaFoldDB" id="A0A5A7R2C4"/>
<keyword evidence="3" id="KW-1185">Reference proteome</keyword>
<evidence type="ECO:0000259" key="1">
    <source>
        <dbReference type="Pfam" id="PF14365"/>
    </source>
</evidence>
<protein>
    <recommendedName>
        <fullName evidence="1">Neprosin activation peptide domain-containing protein</fullName>
    </recommendedName>
</protein>
<reference evidence="3" key="1">
    <citation type="journal article" date="2019" name="Curr. Biol.">
        <title>Genome Sequence of Striga asiatica Provides Insight into the Evolution of Plant Parasitism.</title>
        <authorList>
            <person name="Yoshida S."/>
            <person name="Kim S."/>
            <person name="Wafula E.K."/>
            <person name="Tanskanen J."/>
            <person name="Kim Y.M."/>
            <person name="Honaas L."/>
            <person name="Yang Z."/>
            <person name="Spallek T."/>
            <person name="Conn C.E."/>
            <person name="Ichihashi Y."/>
            <person name="Cheong K."/>
            <person name="Cui S."/>
            <person name="Der J.P."/>
            <person name="Gundlach H."/>
            <person name="Jiao Y."/>
            <person name="Hori C."/>
            <person name="Ishida J.K."/>
            <person name="Kasahara H."/>
            <person name="Kiba T."/>
            <person name="Kim M.S."/>
            <person name="Koo N."/>
            <person name="Laohavisit A."/>
            <person name="Lee Y.H."/>
            <person name="Lumba S."/>
            <person name="McCourt P."/>
            <person name="Mortimer J.C."/>
            <person name="Mutuku J.M."/>
            <person name="Nomura T."/>
            <person name="Sasaki-Sekimoto Y."/>
            <person name="Seto Y."/>
            <person name="Wang Y."/>
            <person name="Wakatake T."/>
            <person name="Sakakibara H."/>
            <person name="Demura T."/>
            <person name="Yamaguchi S."/>
            <person name="Yoneyama K."/>
            <person name="Manabe R.I."/>
            <person name="Nelson D.C."/>
            <person name="Schulman A.H."/>
            <person name="Timko M.P."/>
            <person name="dePamphilis C.W."/>
            <person name="Choi D."/>
            <person name="Shirasu K."/>
        </authorList>
    </citation>
    <scope>NUCLEOTIDE SEQUENCE [LARGE SCALE GENOMIC DNA]</scope>
    <source>
        <strain evidence="3">cv. UVA1</strain>
    </source>
</reference>
<organism evidence="2 3">
    <name type="scientific">Striga asiatica</name>
    <name type="common">Asiatic witchweed</name>
    <name type="synonym">Buchnera asiatica</name>
    <dbReference type="NCBI Taxonomy" id="4170"/>
    <lineage>
        <taxon>Eukaryota</taxon>
        <taxon>Viridiplantae</taxon>
        <taxon>Streptophyta</taxon>
        <taxon>Embryophyta</taxon>
        <taxon>Tracheophyta</taxon>
        <taxon>Spermatophyta</taxon>
        <taxon>Magnoliopsida</taxon>
        <taxon>eudicotyledons</taxon>
        <taxon>Gunneridae</taxon>
        <taxon>Pentapetalae</taxon>
        <taxon>asterids</taxon>
        <taxon>lamiids</taxon>
        <taxon>Lamiales</taxon>
        <taxon>Orobanchaceae</taxon>
        <taxon>Buchnereae</taxon>
        <taxon>Striga</taxon>
    </lineage>
</organism>
<dbReference type="EMBL" id="BKCP01009737">
    <property type="protein sequence ID" value="GER51546.1"/>
    <property type="molecule type" value="Genomic_DNA"/>
</dbReference>
<dbReference type="OrthoDB" id="1858978at2759"/>
<accession>A0A5A7R2C4</accession>
<dbReference type="Pfam" id="PF14365">
    <property type="entry name" value="Neprosin_AP"/>
    <property type="match status" value="1"/>
</dbReference>
<proteinExistence type="predicted"/>